<proteinExistence type="inferred from homology"/>
<dbReference type="Pfam" id="PF00156">
    <property type="entry name" value="Pribosyltran"/>
    <property type="match status" value="1"/>
</dbReference>
<dbReference type="PANTHER" id="PTHR47505">
    <property type="entry name" value="DNA UTILIZATION PROTEIN YHGH"/>
    <property type="match status" value="1"/>
</dbReference>
<dbReference type="CDD" id="cd06223">
    <property type="entry name" value="PRTases_typeI"/>
    <property type="match status" value="1"/>
</dbReference>
<protein>
    <submittedName>
        <fullName evidence="4">ComF family protein</fullName>
    </submittedName>
</protein>
<evidence type="ECO:0000259" key="2">
    <source>
        <dbReference type="Pfam" id="PF00156"/>
    </source>
</evidence>
<sequence length="243" mass="26483">MSQSIPWRAVLGQGLNLLLPRRCLACGMNSPAEQAFCPPCLTELPWLGRACQRCALPLPAAEPSALCGRCLRRTPPQRSALALFLYADPIDRLLARLKFSADLAAGAGLATQLQALLDQRLSPTDLDLLLPLPLHAQRWRERGYNQSAELLRGCASAWRARLAPELLTRNRASAPQSDLNAGQRRRNVRGVFSASERVAGRRVLLVDDVITTGSTLSEATRTLLAAGAAEVHWLALARAPSRR</sequence>
<evidence type="ECO:0000313" key="4">
    <source>
        <dbReference type="EMBL" id="MBD8525844.1"/>
    </source>
</evidence>
<dbReference type="InterPro" id="IPR051910">
    <property type="entry name" value="ComF/GntX_DNA_util-trans"/>
</dbReference>
<dbReference type="AlphaFoldDB" id="A0AAW3ZJZ6"/>
<evidence type="ECO:0000256" key="1">
    <source>
        <dbReference type="ARBA" id="ARBA00008007"/>
    </source>
</evidence>
<gene>
    <name evidence="4" type="ORF">IFO71_08815</name>
</gene>
<organism evidence="4 5">
    <name type="scientific">Pseudomarimonas arenosa</name>
    <dbReference type="NCBI Taxonomy" id="2774145"/>
    <lineage>
        <taxon>Bacteria</taxon>
        <taxon>Pseudomonadati</taxon>
        <taxon>Pseudomonadota</taxon>
        <taxon>Gammaproteobacteria</taxon>
        <taxon>Lysobacterales</taxon>
        <taxon>Lysobacteraceae</taxon>
        <taxon>Pseudomarimonas</taxon>
    </lineage>
</organism>
<comment type="similarity">
    <text evidence="1">Belongs to the ComF/GntX family.</text>
</comment>
<evidence type="ECO:0000259" key="3">
    <source>
        <dbReference type="Pfam" id="PF18912"/>
    </source>
</evidence>
<feature type="domain" description="Phosphoribosyltransferase" evidence="2">
    <location>
        <begin position="183"/>
        <end position="242"/>
    </location>
</feature>
<dbReference type="Pfam" id="PF18912">
    <property type="entry name" value="DZR_2"/>
    <property type="match status" value="1"/>
</dbReference>
<comment type="caution">
    <text evidence="4">The sequence shown here is derived from an EMBL/GenBank/DDBJ whole genome shotgun (WGS) entry which is preliminary data.</text>
</comment>
<dbReference type="Proteomes" id="UP000613768">
    <property type="component" value="Unassembled WGS sequence"/>
</dbReference>
<feature type="domain" description="Double zinc ribbon" evidence="3">
    <location>
        <begin position="15"/>
        <end position="71"/>
    </location>
</feature>
<dbReference type="PANTHER" id="PTHR47505:SF1">
    <property type="entry name" value="DNA UTILIZATION PROTEIN YHGH"/>
    <property type="match status" value="1"/>
</dbReference>
<dbReference type="InterPro" id="IPR044005">
    <property type="entry name" value="DZR_2"/>
</dbReference>
<dbReference type="InterPro" id="IPR029057">
    <property type="entry name" value="PRTase-like"/>
</dbReference>
<dbReference type="SUPFAM" id="SSF53271">
    <property type="entry name" value="PRTase-like"/>
    <property type="match status" value="1"/>
</dbReference>
<name>A0AAW3ZJZ6_9GAMM</name>
<dbReference type="RefSeq" id="WP_192029263.1">
    <property type="nucleotide sequence ID" value="NZ_JACYTR010000013.1"/>
</dbReference>
<dbReference type="InterPro" id="IPR000836">
    <property type="entry name" value="PRTase_dom"/>
</dbReference>
<accession>A0AAW3ZJZ6</accession>
<dbReference type="Gene3D" id="3.40.50.2020">
    <property type="match status" value="1"/>
</dbReference>
<dbReference type="EMBL" id="JACYTR010000013">
    <property type="protein sequence ID" value="MBD8525844.1"/>
    <property type="molecule type" value="Genomic_DNA"/>
</dbReference>
<reference evidence="4 5" key="1">
    <citation type="submission" date="2020-09" db="EMBL/GenBank/DDBJ databases">
        <title>Pseudoxanthomonas sp. CAU 1598 isolated from sand of Yaerae Beach.</title>
        <authorList>
            <person name="Kim W."/>
        </authorList>
    </citation>
    <scope>NUCLEOTIDE SEQUENCE [LARGE SCALE GENOMIC DNA]</scope>
    <source>
        <strain evidence="4 5">CAU 1598</strain>
    </source>
</reference>
<keyword evidence="5" id="KW-1185">Reference proteome</keyword>
<evidence type="ECO:0000313" key="5">
    <source>
        <dbReference type="Proteomes" id="UP000613768"/>
    </source>
</evidence>